<dbReference type="SUPFAM" id="SSF51905">
    <property type="entry name" value="FAD/NAD(P)-binding domain"/>
    <property type="match status" value="1"/>
</dbReference>
<evidence type="ECO:0000313" key="5">
    <source>
        <dbReference type="EMBL" id="MBB2197064.1"/>
    </source>
</evidence>
<gene>
    <name evidence="5" type="ORF">HLH44_06235</name>
</gene>
<dbReference type="GO" id="GO:0005737">
    <property type="term" value="C:cytoplasm"/>
    <property type="evidence" value="ECO:0007669"/>
    <property type="project" value="TreeGrafter"/>
</dbReference>
<dbReference type="Pfam" id="PF01266">
    <property type="entry name" value="DAO"/>
    <property type="match status" value="1"/>
</dbReference>
<dbReference type="PANTHER" id="PTHR13847">
    <property type="entry name" value="SARCOSINE DEHYDROGENASE-RELATED"/>
    <property type="match status" value="1"/>
</dbReference>
<dbReference type="Gene3D" id="3.30.9.10">
    <property type="entry name" value="D-Amino Acid Oxidase, subunit A, domain 2"/>
    <property type="match status" value="2"/>
</dbReference>
<reference evidence="5 6" key="1">
    <citation type="submission" date="2020-04" db="EMBL/GenBank/DDBJ databases">
        <title>Description of novel Gluconacetobacter.</title>
        <authorList>
            <person name="Sombolestani A."/>
        </authorList>
    </citation>
    <scope>NUCLEOTIDE SEQUENCE [LARGE SCALE GENOMIC DNA]</scope>
    <source>
        <strain evidence="5 6">LMG 22058</strain>
    </source>
</reference>
<accession>A0A7W4PI20</accession>
<feature type="compositionally biased region" description="Polar residues" evidence="3">
    <location>
        <begin position="1"/>
        <end position="22"/>
    </location>
</feature>
<dbReference type="InterPro" id="IPR036188">
    <property type="entry name" value="FAD/NAD-bd_sf"/>
</dbReference>
<dbReference type="PRINTS" id="PR00420">
    <property type="entry name" value="RNGMNOXGNASE"/>
</dbReference>
<feature type="domain" description="FAD dependent oxidoreductase" evidence="4">
    <location>
        <begin position="41"/>
        <end position="431"/>
    </location>
</feature>
<dbReference type="PANTHER" id="PTHR13847:SF280">
    <property type="entry name" value="D-AMINO ACID DEHYDROGENASE"/>
    <property type="match status" value="1"/>
</dbReference>
<comment type="similarity">
    <text evidence="1">Belongs to the DadA oxidoreductase family.</text>
</comment>
<dbReference type="InterPro" id="IPR006076">
    <property type="entry name" value="FAD-dep_OxRdtase"/>
</dbReference>
<dbReference type="EMBL" id="JABEQP010000003">
    <property type="protein sequence ID" value="MBB2197064.1"/>
    <property type="molecule type" value="Genomic_DNA"/>
</dbReference>
<feature type="region of interest" description="Disordered" evidence="3">
    <location>
        <begin position="1"/>
        <end position="37"/>
    </location>
</feature>
<name>A0A7W4PI20_9PROT</name>
<evidence type="ECO:0000259" key="4">
    <source>
        <dbReference type="Pfam" id="PF01266"/>
    </source>
</evidence>
<comment type="caution">
    <text evidence="5">The sequence shown here is derived from an EMBL/GenBank/DDBJ whole genome shotgun (WGS) entry which is preliminary data.</text>
</comment>
<organism evidence="5 6">
    <name type="scientific">Gluconacetobacter dulcium</name>
    <dbReference type="NCBI Taxonomy" id="2729096"/>
    <lineage>
        <taxon>Bacteria</taxon>
        <taxon>Pseudomonadati</taxon>
        <taxon>Pseudomonadota</taxon>
        <taxon>Alphaproteobacteria</taxon>
        <taxon>Acetobacterales</taxon>
        <taxon>Acetobacteraceae</taxon>
        <taxon>Gluconacetobacter</taxon>
    </lineage>
</organism>
<evidence type="ECO:0000256" key="3">
    <source>
        <dbReference type="SAM" id="MobiDB-lite"/>
    </source>
</evidence>
<dbReference type="Gene3D" id="3.50.50.60">
    <property type="entry name" value="FAD/NAD(P)-binding domain"/>
    <property type="match status" value="2"/>
</dbReference>
<proteinExistence type="inferred from homology"/>
<evidence type="ECO:0000256" key="2">
    <source>
        <dbReference type="ARBA" id="ARBA00023002"/>
    </source>
</evidence>
<protein>
    <submittedName>
        <fullName evidence="5">FAD-binding oxidoreductase</fullName>
    </submittedName>
</protein>
<dbReference type="GO" id="GO:0008718">
    <property type="term" value="F:D-amino-acid dehydrogenase activity"/>
    <property type="evidence" value="ECO:0007669"/>
    <property type="project" value="TreeGrafter"/>
</dbReference>
<dbReference type="AlphaFoldDB" id="A0A7W4PI20"/>
<dbReference type="GO" id="GO:0055130">
    <property type="term" value="P:D-alanine catabolic process"/>
    <property type="evidence" value="ECO:0007669"/>
    <property type="project" value="TreeGrafter"/>
</dbReference>
<keyword evidence="2" id="KW-0560">Oxidoreductase</keyword>
<dbReference type="GO" id="GO:0005886">
    <property type="term" value="C:plasma membrane"/>
    <property type="evidence" value="ECO:0007669"/>
    <property type="project" value="TreeGrafter"/>
</dbReference>
<dbReference type="Proteomes" id="UP000530320">
    <property type="component" value="Unassembled WGS sequence"/>
</dbReference>
<sequence length="455" mass="49802">MSANAHTPSFQYTRMRSKQIGQRQPVPHDMTSPHNTGQHYDVAIAGAGIIGLTTALFLREQGLSVVVFDKGEAAYEQSSRNWGWMRTISQDMAELSLALDSRPLWHRWAQEGDFGFRSCGLLSLAADAGEWSGLRAWLDHAAGRGLDARVAQSDEVARLLPQFHRSWAGAVFAPGDAGIEPDQAMRFLERKARAAGVAIVTGNAVKHIDISGGRAAGVRTETGFVAAERIVIAAGIWSRWLCATLGIVLPQLRVTASVLRTTPVEGGPEVNVAATRYCLRRRGDGGYTVARRNSSLTQVTPDALRFMRQYLPNYLKQRQLLRVRMGLDFFRALRQERRFGPGRPNPFEDFRTCDPAPDLDTLKETFDHLKEDAPIFRSARIAGTWAGTIDVLPDALPVLSPVARYPGLFLATGFSAHGFGIGPAAGRLMANIVTGTASADQAAPFRLDRFHLNGD</sequence>
<evidence type="ECO:0000256" key="1">
    <source>
        <dbReference type="ARBA" id="ARBA00009410"/>
    </source>
</evidence>
<evidence type="ECO:0000313" key="6">
    <source>
        <dbReference type="Proteomes" id="UP000530320"/>
    </source>
</evidence>